<feature type="compositionally biased region" description="Pro residues" evidence="1">
    <location>
        <begin position="133"/>
        <end position="145"/>
    </location>
</feature>
<dbReference type="Pfam" id="PF22570">
    <property type="entry name" value="LiaF-TM"/>
    <property type="match status" value="1"/>
</dbReference>
<dbReference type="Pfam" id="PF09922">
    <property type="entry name" value="LiaF-like_C"/>
    <property type="match status" value="1"/>
</dbReference>
<feature type="region of interest" description="Disordered" evidence="1">
    <location>
        <begin position="115"/>
        <end position="191"/>
    </location>
</feature>
<organism evidence="5 6">
    <name type="scientific">Paenibacillus nasutitermitis</name>
    <dbReference type="NCBI Taxonomy" id="1652958"/>
    <lineage>
        <taxon>Bacteria</taxon>
        <taxon>Bacillati</taxon>
        <taxon>Bacillota</taxon>
        <taxon>Bacilli</taxon>
        <taxon>Bacillales</taxon>
        <taxon>Paenibacillaceae</taxon>
        <taxon>Paenibacillus</taxon>
    </lineage>
</organism>
<gene>
    <name evidence="5" type="ORF">GCM10010911_35760</name>
</gene>
<sequence>MNGQFLTRVMWGLFIVIIGISLLLRQGGFLDFSISDVIRVFWPVLLLLSGFQELLKKRERGGSSLWGGFVLIAIGFVFLGRNLNLFDWSVGDLVRSALPFIIIIFGIRMIMKPKQKNEPTPPDDWKAYNYPPTDQPVPPAPPLHPDPTQKVGLDSKINLKKEPVSPPLQTDAEPLGTEAERPDNSGQAYAEPKNAFERQYYNEKMEKWARKAERLRERMEHRAHRAHRHHGRDSERHDRVEWWNQDPDAQTRSGFIGDIYVGHDYWELKPMNISHFIGDTVLDLTKAQIPYGETKINISSFIGDVKVFLPNDLEVGCNVVSSAFIGDVAVLDRKEGGVFKNMNVKTAYFQETDKKIKLVVSTFIGDVRVTKVG</sequence>
<dbReference type="NCBIfam" id="NF040535">
    <property type="entry name" value="LiaF_C_term"/>
    <property type="match status" value="1"/>
</dbReference>
<feature type="transmembrane region" description="Helical" evidence="2">
    <location>
        <begin position="5"/>
        <end position="24"/>
    </location>
</feature>
<feature type="transmembrane region" description="Helical" evidence="2">
    <location>
        <begin position="63"/>
        <end position="81"/>
    </location>
</feature>
<dbReference type="Proteomes" id="UP000612456">
    <property type="component" value="Unassembled WGS sequence"/>
</dbReference>
<protein>
    <recommendedName>
        <fullName evidence="7">Lia operon protein LiaF</fullName>
    </recommendedName>
</protein>
<evidence type="ECO:0000256" key="1">
    <source>
        <dbReference type="SAM" id="MobiDB-lite"/>
    </source>
</evidence>
<name>A0A916Z3U0_9BACL</name>
<keyword evidence="2" id="KW-0812">Transmembrane</keyword>
<feature type="domain" description="Cell wall-active antibiotics response LiaF-like C-terminal" evidence="3">
    <location>
        <begin position="255"/>
        <end position="369"/>
    </location>
</feature>
<evidence type="ECO:0000313" key="5">
    <source>
        <dbReference type="EMBL" id="GGD74696.1"/>
    </source>
</evidence>
<evidence type="ECO:0000256" key="2">
    <source>
        <dbReference type="SAM" id="Phobius"/>
    </source>
</evidence>
<dbReference type="InterPro" id="IPR054331">
    <property type="entry name" value="LiaF_TM"/>
</dbReference>
<feature type="domain" description="LiaF transmembrane" evidence="4">
    <location>
        <begin position="10"/>
        <end position="116"/>
    </location>
</feature>
<accession>A0A916Z3U0</accession>
<evidence type="ECO:0008006" key="7">
    <source>
        <dbReference type="Google" id="ProtNLM"/>
    </source>
</evidence>
<dbReference type="EMBL" id="BMHP01000002">
    <property type="protein sequence ID" value="GGD74696.1"/>
    <property type="molecule type" value="Genomic_DNA"/>
</dbReference>
<evidence type="ECO:0000259" key="3">
    <source>
        <dbReference type="Pfam" id="PF09922"/>
    </source>
</evidence>
<dbReference type="InterPro" id="IPR024425">
    <property type="entry name" value="LiaF-like_C"/>
</dbReference>
<dbReference type="InterPro" id="IPR047793">
    <property type="entry name" value="LiaF_C"/>
</dbReference>
<reference evidence="5" key="1">
    <citation type="journal article" date="2014" name="Int. J. Syst. Evol. Microbiol.">
        <title>Complete genome sequence of Corynebacterium casei LMG S-19264T (=DSM 44701T), isolated from a smear-ripened cheese.</title>
        <authorList>
            <consortium name="US DOE Joint Genome Institute (JGI-PGF)"/>
            <person name="Walter F."/>
            <person name="Albersmeier A."/>
            <person name="Kalinowski J."/>
            <person name="Ruckert C."/>
        </authorList>
    </citation>
    <scope>NUCLEOTIDE SEQUENCE</scope>
    <source>
        <strain evidence="5">CGMCC 1.15178</strain>
    </source>
</reference>
<dbReference type="AlphaFoldDB" id="A0A916Z3U0"/>
<reference evidence="5" key="2">
    <citation type="submission" date="2020-09" db="EMBL/GenBank/DDBJ databases">
        <authorList>
            <person name="Sun Q."/>
            <person name="Zhou Y."/>
        </authorList>
    </citation>
    <scope>NUCLEOTIDE SEQUENCE</scope>
    <source>
        <strain evidence="5">CGMCC 1.15178</strain>
    </source>
</reference>
<feature type="transmembrane region" description="Helical" evidence="2">
    <location>
        <begin position="93"/>
        <end position="111"/>
    </location>
</feature>
<feature type="transmembrane region" description="Helical" evidence="2">
    <location>
        <begin position="30"/>
        <end position="51"/>
    </location>
</feature>
<keyword evidence="2" id="KW-1133">Transmembrane helix</keyword>
<comment type="caution">
    <text evidence="5">The sequence shown here is derived from an EMBL/GenBank/DDBJ whole genome shotgun (WGS) entry which is preliminary data.</text>
</comment>
<keyword evidence="2" id="KW-0472">Membrane</keyword>
<proteinExistence type="predicted"/>
<evidence type="ECO:0000259" key="4">
    <source>
        <dbReference type="Pfam" id="PF22570"/>
    </source>
</evidence>
<keyword evidence="6" id="KW-1185">Reference proteome</keyword>
<evidence type="ECO:0000313" key="6">
    <source>
        <dbReference type="Proteomes" id="UP000612456"/>
    </source>
</evidence>